<feature type="region of interest" description="Disordered" evidence="3">
    <location>
        <begin position="1"/>
        <end position="29"/>
    </location>
</feature>
<dbReference type="InterPro" id="IPR047230">
    <property type="entry name" value="CLOCK-like"/>
</dbReference>
<dbReference type="Gene3D" id="3.30.450.20">
    <property type="entry name" value="PAS domain"/>
    <property type="match status" value="1"/>
</dbReference>
<dbReference type="InterPro" id="IPR036638">
    <property type="entry name" value="HLH_DNA-bd_sf"/>
</dbReference>
<dbReference type="OMA" id="WINCMAT"/>
<evidence type="ECO:0000259" key="4">
    <source>
        <dbReference type="PROSITE" id="PS50888"/>
    </source>
</evidence>
<dbReference type="Pfam" id="PF00010">
    <property type="entry name" value="HLH"/>
    <property type="match status" value="1"/>
</dbReference>
<evidence type="ECO:0000256" key="2">
    <source>
        <dbReference type="ARBA" id="ARBA00023242"/>
    </source>
</evidence>
<feature type="compositionally biased region" description="Polar residues" evidence="3">
    <location>
        <begin position="1"/>
        <end position="17"/>
    </location>
</feature>
<dbReference type="GO" id="GO:0032922">
    <property type="term" value="P:circadian regulation of gene expression"/>
    <property type="evidence" value="ECO:0007669"/>
    <property type="project" value="InterPro"/>
</dbReference>
<reference evidence="6" key="1">
    <citation type="submission" date="2013-10" db="EMBL/GenBank/DDBJ databases">
        <title>Genome sequencing of Onchocerca volvulus.</title>
        <authorList>
            <person name="Cotton J."/>
            <person name="Tsai J."/>
            <person name="Stanley E."/>
            <person name="Tracey A."/>
            <person name="Holroyd N."/>
            <person name="Lustigman S."/>
            <person name="Berriman M."/>
        </authorList>
    </citation>
    <scope>NUCLEOTIDE SEQUENCE</scope>
</reference>
<protein>
    <submittedName>
        <fullName evidence="5">BHLH domain-containing protein</fullName>
    </submittedName>
</protein>
<dbReference type="Proteomes" id="UP000024404">
    <property type="component" value="Unassembled WGS sequence"/>
</dbReference>
<dbReference type="PROSITE" id="PS50888">
    <property type="entry name" value="BHLH"/>
    <property type="match status" value="1"/>
</dbReference>
<dbReference type="InterPro" id="IPR000014">
    <property type="entry name" value="PAS"/>
</dbReference>
<keyword evidence="6" id="KW-1185">Reference proteome</keyword>
<dbReference type="EMBL" id="CMVM020000222">
    <property type="status" value="NOT_ANNOTATED_CDS"/>
    <property type="molecule type" value="Genomic_DNA"/>
</dbReference>
<organism evidence="5 6">
    <name type="scientific">Onchocerca volvulus</name>
    <dbReference type="NCBI Taxonomy" id="6282"/>
    <lineage>
        <taxon>Eukaryota</taxon>
        <taxon>Metazoa</taxon>
        <taxon>Ecdysozoa</taxon>
        <taxon>Nematoda</taxon>
        <taxon>Chromadorea</taxon>
        <taxon>Rhabditida</taxon>
        <taxon>Spirurina</taxon>
        <taxon>Spiruromorpha</taxon>
        <taxon>Filarioidea</taxon>
        <taxon>Onchocercidae</taxon>
        <taxon>Onchocerca</taxon>
    </lineage>
</organism>
<reference evidence="5" key="2">
    <citation type="submission" date="2022-06" db="UniProtKB">
        <authorList>
            <consortium name="EnsemblMetazoa"/>
        </authorList>
    </citation>
    <scope>IDENTIFICATION</scope>
</reference>
<dbReference type="SMART" id="SM00091">
    <property type="entry name" value="PAS"/>
    <property type="match status" value="2"/>
</dbReference>
<evidence type="ECO:0000256" key="1">
    <source>
        <dbReference type="ARBA" id="ARBA00023108"/>
    </source>
</evidence>
<dbReference type="Gene3D" id="4.10.280.10">
    <property type="entry name" value="Helix-loop-helix DNA-binding domain"/>
    <property type="match status" value="1"/>
</dbReference>
<dbReference type="CDD" id="cd00130">
    <property type="entry name" value="PAS"/>
    <property type="match status" value="1"/>
</dbReference>
<dbReference type="AlphaFoldDB" id="A0A8R1TZG5"/>
<proteinExistence type="predicted"/>
<dbReference type="GO" id="GO:0000981">
    <property type="term" value="F:DNA-binding transcription factor activity, RNA polymerase II-specific"/>
    <property type="evidence" value="ECO:0007669"/>
    <property type="project" value="InterPro"/>
</dbReference>
<dbReference type="SUPFAM" id="SSF55785">
    <property type="entry name" value="PYP-like sensor domain (PAS domain)"/>
    <property type="match status" value="1"/>
</dbReference>
<dbReference type="SUPFAM" id="SSF47459">
    <property type="entry name" value="HLH, helix-loop-helix DNA-binding domain"/>
    <property type="match status" value="1"/>
</dbReference>
<accession>A0A8R1TZG5</accession>
<keyword evidence="2" id="KW-0539">Nucleus</keyword>
<feature type="region of interest" description="Disordered" evidence="3">
    <location>
        <begin position="490"/>
        <end position="517"/>
    </location>
</feature>
<dbReference type="Pfam" id="PF08447">
    <property type="entry name" value="PAS_3"/>
    <property type="match status" value="1"/>
</dbReference>
<dbReference type="GO" id="GO:1990513">
    <property type="term" value="C:CLOCK-BMAL transcription complex"/>
    <property type="evidence" value="ECO:0007669"/>
    <property type="project" value="TreeGrafter"/>
</dbReference>
<sequence length="640" mass="71776">MAECSSSFGDNTSTFSEKGSKRKIRNESEKRRRDTFNRLIDELTLLVAKGDRKMDKSSVLKCAINFLKQQHFQAESTSDEASNIALDSKLRITTGCNLPEIVQLYMDALAAGSFCIHCSGHIEHASTSFAALFDDAICELQGTNFFDLLDDKSAKSFSRALSSEVLHSVSISAGMNSTTTIQQTVTTKKLHRQLLITGYLKKITYNKDRLCMPDAVTESGMDNSKTKITAITASFLLIFDLLFEYEPNESFRFVGIIVPLSNRPESEIMLEMISSWERRNANFTIFYNTEFVCVDAEGCQLLGYSRLDLLGTSGYDYIHVDDLLQVAECHMQRNFIDQLLIKLGTYQIRPHRLRTKSHQWIWINCMATIESQTSIRRIRCNYRVMSMENLKKFKKTITITKTESTEIPSSFSIAVNTAKSSQNSRCTTDAINTIICPLSVSSSSSLSVAGNGPESLCTTDNSRSEQVNNSVSIIAPEKYTDSSCTAKIVIGPLPPKRNRKEGLNESSDNSPSTSFEYKSSFCQQSPVTLSSPSEVLPSKRRNQIPLAFIEHYPLPDSKLATSKVTSVNGNEPCRNVSNLTISSPTMVTPAALSISPLYQQVWEELQRRSEVLRQQVFQKEMELRELHLKRFLASLHGDKC</sequence>
<dbReference type="InterPro" id="IPR011598">
    <property type="entry name" value="bHLH_dom"/>
</dbReference>
<evidence type="ECO:0000313" key="6">
    <source>
        <dbReference type="Proteomes" id="UP000024404"/>
    </source>
</evidence>
<dbReference type="PANTHER" id="PTHR46055">
    <property type="entry name" value="CIRCADIAN LOCOMOTER OUTPUT CYCLES PROTEIN KAPUT"/>
    <property type="match status" value="1"/>
</dbReference>
<dbReference type="InterPro" id="IPR013655">
    <property type="entry name" value="PAS_fold_3"/>
</dbReference>
<dbReference type="PANTHER" id="PTHR46055:SF3">
    <property type="entry name" value="CIRCADIAN LOCOMOTER OUTPUT CYCLES PROTEIN KAPUT"/>
    <property type="match status" value="1"/>
</dbReference>
<dbReference type="SMART" id="SM00353">
    <property type="entry name" value="HLH"/>
    <property type="match status" value="1"/>
</dbReference>
<dbReference type="InterPro" id="IPR035965">
    <property type="entry name" value="PAS-like_dom_sf"/>
</dbReference>
<keyword evidence="1" id="KW-0090">Biological rhythms</keyword>
<name>A0A8R1TZG5_ONCVO</name>
<feature type="compositionally biased region" description="Polar residues" evidence="3">
    <location>
        <begin position="504"/>
        <end position="517"/>
    </location>
</feature>
<dbReference type="GO" id="GO:0000978">
    <property type="term" value="F:RNA polymerase II cis-regulatory region sequence-specific DNA binding"/>
    <property type="evidence" value="ECO:0007669"/>
    <property type="project" value="TreeGrafter"/>
</dbReference>
<dbReference type="GO" id="GO:0046983">
    <property type="term" value="F:protein dimerization activity"/>
    <property type="evidence" value="ECO:0007669"/>
    <property type="project" value="InterPro"/>
</dbReference>
<dbReference type="EnsemblMetazoa" id="OVOC7590.1">
    <property type="protein sequence ID" value="OVOC7590.1"/>
    <property type="gene ID" value="WBGene00244399"/>
</dbReference>
<evidence type="ECO:0000313" key="5">
    <source>
        <dbReference type="EnsemblMetazoa" id="OVOC7590.1"/>
    </source>
</evidence>
<evidence type="ECO:0000256" key="3">
    <source>
        <dbReference type="SAM" id="MobiDB-lite"/>
    </source>
</evidence>
<feature type="domain" description="BHLH" evidence="4">
    <location>
        <begin position="20"/>
        <end position="70"/>
    </location>
</feature>